<protein>
    <recommendedName>
        <fullName evidence="2">DUF1559 domain-containing protein</fullName>
    </recommendedName>
</protein>
<dbReference type="STRING" id="1387353.BSF38_00400"/>
<dbReference type="PANTHER" id="PTHR30093:SF2">
    <property type="entry name" value="TYPE II SECRETION SYSTEM PROTEIN H"/>
    <property type="match status" value="1"/>
</dbReference>
<dbReference type="SUPFAM" id="SSF54523">
    <property type="entry name" value="Pili subunits"/>
    <property type="match status" value="1"/>
</dbReference>
<dbReference type="InterPro" id="IPR011453">
    <property type="entry name" value="DUF1559"/>
</dbReference>
<dbReference type="PANTHER" id="PTHR30093">
    <property type="entry name" value="GENERAL SECRETION PATHWAY PROTEIN G"/>
    <property type="match status" value="1"/>
</dbReference>
<dbReference type="Pfam" id="PF07596">
    <property type="entry name" value="SBP_bac_10"/>
    <property type="match status" value="2"/>
</dbReference>
<feature type="domain" description="DUF1559" evidence="2">
    <location>
        <begin position="628"/>
        <end position="769"/>
    </location>
</feature>
<sequence>MNRSCRASSNRSARRPSWLAAGSALCLMLIGSRFTSAQAVAPAATEKAASSLARYVPGEKVIALFEFGGIDAHREAWKKTAAQKALNDTPLGALLRDLAGQGFDLAQKANPGFKKVAKADVVLLFDQITAKGFAAGLFGDPDKPSGVFVLRDADRPEVVRLVEAAVAAGRAKDAPRPEPIQKSGRSIHPNGDGGWWIEGHDLVFADKGGVDAVLAALDGKGANAESHPRRVALAKPGDGYEPVALGFFDITAAPALPPKAVKLGLDGAKAVEFQWGFQAEALTTVLRLVAPSPRRGALKLIDQPTFDVGSLPPIPAGLTGFNLFSIDPLKTYDQVVALVKENAPENIKEFETFEARVRDRIGLDLRGDVLKLLGPQLAIYLLPVELPQVNLPDPRIATFFAYGGLVVSARTTDEAALGAKLEGVVKIINQAVAEQAKGVPKPPRFVREDGAGVEYVMDLSEIGPPGLLGAAFSPTITLAKGQLMVAASRDAARKAVAAAGAGPDGRWKPTEAFIPLAERLPRGMVMLSVSDIRETLPAIIESLPQLVPMLNAQISQASRANGGPAVAINIDPAKVPPADQLRALLFPASFALAVDDQGIFFVQRESLPSVTSPASSGVLVALLLPAVQAAREAARRAQCVNNLKQIGLAFHNHDAVTGAFPGDIVDKDGKPLLSWRVAILPFIEQQELYNQFKLDEPWDSPHNKPLLSQIPTIYRCPSDPRPDSTLTSYLGFDGPGGFLEKGRKVQFEDVTDGASKTFAVVEAAEGVPWTKPADLPFDPKAPSSLFGAGSKHPGGFNALFVDGSVRFMNRATDAKTLKALITRNGGEAIDPGSY</sequence>
<evidence type="ECO:0000313" key="3">
    <source>
        <dbReference type="EMBL" id="APW58987.1"/>
    </source>
</evidence>
<dbReference type="InterPro" id="IPR027558">
    <property type="entry name" value="Pre_pil_HX9DG_C"/>
</dbReference>
<dbReference type="KEGG" id="pbor:BSF38_00400"/>
<accession>A0A1U7CJA7</accession>
<feature type="domain" description="DUF1559" evidence="2">
    <location>
        <begin position="781"/>
        <end position="814"/>
    </location>
</feature>
<dbReference type="EMBL" id="CP019082">
    <property type="protein sequence ID" value="APW58987.1"/>
    <property type="molecule type" value="Genomic_DNA"/>
</dbReference>
<feature type="chain" id="PRO_5012437039" description="DUF1559 domain-containing protein" evidence="1">
    <location>
        <begin position="40"/>
        <end position="834"/>
    </location>
</feature>
<proteinExistence type="predicted"/>
<keyword evidence="1" id="KW-0732">Signal</keyword>
<evidence type="ECO:0000259" key="2">
    <source>
        <dbReference type="Pfam" id="PF07596"/>
    </source>
</evidence>
<keyword evidence="4" id="KW-1185">Reference proteome</keyword>
<dbReference type="AlphaFoldDB" id="A0A1U7CJA7"/>
<name>A0A1U7CJA7_9BACT</name>
<dbReference type="NCBIfam" id="TIGR04294">
    <property type="entry name" value="pre_pil_HX9DG"/>
    <property type="match status" value="1"/>
</dbReference>
<reference evidence="4" key="1">
    <citation type="submission" date="2016-12" db="EMBL/GenBank/DDBJ databases">
        <title>Comparative genomics of four Isosphaeraceae planctomycetes: a common pool of plasmids and glycoside hydrolase genes.</title>
        <authorList>
            <person name="Ivanova A."/>
        </authorList>
    </citation>
    <scope>NUCLEOTIDE SEQUENCE [LARGE SCALE GENOMIC DNA]</scope>
    <source>
        <strain evidence="4">PX4</strain>
    </source>
</reference>
<evidence type="ECO:0000256" key="1">
    <source>
        <dbReference type="SAM" id="SignalP"/>
    </source>
</evidence>
<dbReference type="InterPro" id="IPR045584">
    <property type="entry name" value="Pilin-like"/>
</dbReference>
<organism evidence="3 4">
    <name type="scientific">Paludisphaera borealis</name>
    <dbReference type="NCBI Taxonomy" id="1387353"/>
    <lineage>
        <taxon>Bacteria</taxon>
        <taxon>Pseudomonadati</taxon>
        <taxon>Planctomycetota</taxon>
        <taxon>Planctomycetia</taxon>
        <taxon>Isosphaerales</taxon>
        <taxon>Isosphaeraceae</taxon>
        <taxon>Paludisphaera</taxon>
    </lineage>
</organism>
<dbReference type="Proteomes" id="UP000186309">
    <property type="component" value="Chromosome"/>
</dbReference>
<evidence type="ECO:0000313" key="4">
    <source>
        <dbReference type="Proteomes" id="UP000186309"/>
    </source>
</evidence>
<feature type="signal peptide" evidence="1">
    <location>
        <begin position="1"/>
        <end position="39"/>
    </location>
</feature>
<gene>
    <name evidence="3" type="ORF">BSF38_00400</name>
</gene>